<evidence type="ECO:0000256" key="1">
    <source>
        <dbReference type="SAM" id="MobiDB-lite"/>
    </source>
</evidence>
<sequence length="83" mass="7832">MRAPAVLAAIALAGTVLLGGAAQALADDNDDMGMGSVMGNAGGDFGSTSLAKPDSGKDASGLGQGQGASGFGKAGSIFDRTTG</sequence>
<name>A0A542UGE4_9ACTN</name>
<accession>A0A542UGE4</accession>
<keyword evidence="4" id="KW-1185">Reference proteome</keyword>
<organism evidence="3 4">
    <name type="scientific">Streptomyces puniciscabiei</name>
    <dbReference type="NCBI Taxonomy" id="164348"/>
    <lineage>
        <taxon>Bacteria</taxon>
        <taxon>Bacillati</taxon>
        <taxon>Actinomycetota</taxon>
        <taxon>Actinomycetes</taxon>
        <taxon>Kitasatosporales</taxon>
        <taxon>Streptomycetaceae</taxon>
        <taxon>Streptomyces</taxon>
    </lineage>
</organism>
<feature type="region of interest" description="Disordered" evidence="1">
    <location>
        <begin position="44"/>
        <end position="83"/>
    </location>
</feature>
<evidence type="ECO:0000256" key="2">
    <source>
        <dbReference type="SAM" id="SignalP"/>
    </source>
</evidence>
<feature type="signal peptide" evidence="2">
    <location>
        <begin position="1"/>
        <end position="26"/>
    </location>
</feature>
<evidence type="ECO:0000313" key="3">
    <source>
        <dbReference type="EMBL" id="TQK98145.1"/>
    </source>
</evidence>
<reference evidence="3 4" key="1">
    <citation type="submission" date="2019-06" db="EMBL/GenBank/DDBJ databases">
        <title>Sequencing the genomes of 1000 actinobacteria strains.</title>
        <authorList>
            <person name="Klenk H.-P."/>
        </authorList>
    </citation>
    <scope>NUCLEOTIDE SEQUENCE [LARGE SCALE GENOMIC DNA]</scope>
    <source>
        <strain evidence="3 4">DSM 41929</strain>
    </source>
</reference>
<dbReference type="Proteomes" id="UP000318103">
    <property type="component" value="Unassembled WGS sequence"/>
</dbReference>
<dbReference type="EMBL" id="VFNX01000001">
    <property type="protein sequence ID" value="TQK98145.1"/>
    <property type="molecule type" value="Genomic_DNA"/>
</dbReference>
<comment type="caution">
    <text evidence="3">The sequence shown here is derived from an EMBL/GenBank/DDBJ whole genome shotgun (WGS) entry which is preliminary data.</text>
</comment>
<evidence type="ECO:0000313" key="4">
    <source>
        <dbReference type="Proteomes" id="UP000318103"/>
    </source>
</evidence>
<dbReference type="RefSeq" id="WP_142218731.1">
    <property type="nucleotide sequence ID" value="NZ_JBPJFI010000001.1"/>
</dbReference>
<keyword evidence="2" id="KW-0732">Signal</keyword>
<feature type="compositionally biased region" description="Gly residues" evidence="1">
    <location>
        <begin position="62"/>
        <end position="73"/>
    </location>
</feature>
<gene>
    <name evidence="3" type="ORF">FB563_3159</name>
</gene>
<dbReference type="AlphaFoldDB" id="A0A542UGE4"/>
<evidence type="ECO:0008006" key="5">
    <source>
        <dbReference type="Google" id="ProtNLM"/>
    </source>
</evidence>
<protein>
    <recommendedName>
        <fullName evidence="5">Pentapeptide repeat protein</fullName>
    </recommendedName>
</protein>
<proteinExistence type="predicted"/>
<feature type="chain" id="PRO_5021707461" description="Pentapeptide repeat protein" evidence="2">
    <location>
        <begin position="27"/>
        <end position="83"/>
    </location>
</feature>